<dbReference type="Gene3D" id="3.30.310.50">
    <property type="entry name" value="Alpha-D-phosphohexomutase, C-terminal domain"/>
    <property type="match status" value="1"/>
</dbReference>
<comment type="caution">
    <text evidence="2">The sequence shown here is derived from an EMBL/GenBank/DDBJ whole genome shotgun (WGS) entry which is preliminary data.</text>
</comment>
<accession>A0A6I2U691</accession>
<dbReference type="EMBL" id="VUNJ01000002">
    <property type="protein sequence ID" value="MST90780.1"/>
    <property type="molecule type" value="Genomic_DNA"/>
</dbReference>
<proteinExistence type="predicted"/>
<reference evidence="2 3" key="1">
    <citation type="submission" date="2019-08" db="EMBL/GenBank/DDBJ databases">
        <title>In-depth cultivation of the pig gut microbiome towards novel bacterial diversity and tailored functional studies.</title>
        <authorList>
            <person name="Wylensek D."/>
            <person name="Hitch T.C.A."/>
            <person name="Clavel T."/>
        </authorList>
    </citation>
    <scope>NUCLEOTIDE SEQUENCE [LARGE SCALE GENOMIC DNA]</scope>
    <source>
        <strain evidence="2 3">WCA3-601-WT-6J</strain>
    </source>
</reference>
<dbReference type="InterPro" id="IPR036900">
    <property type="entry name" value="A-D-PHexomutase_C_sf"/>
</dbReference>
<name>A0A6I2U691_9FIRM</name>
<dbReference type="GO" id="GO:0016868">
    <property type="term" value="F:intramolecular phosphotransferase activity"/>
    <property type="evidence" value="ECO:0007669"/>
    <property type="project" value="InterPro"/>
</dbReference>
<evidence type="ECO:0000313" key="2">
    <source>
        <dbReference type="EMBL" id="MST90780.1"/>
    </source>
</evidence>
<protein>
    <recommendedName>
        <fullName evidence="1">Alpha-D-phosphohexomutase C-terminal domain-containing protein</fullName>
    </recommendedName>
</protein>
<dbReference type="Pfam" id="PF00408">
    <property type="entry name" value="PGM_PMM_IV"/>
    <property type="match status" value="1"/>
</dbReference>
<dbReference type="InterPro" id="IPR005843">
    <property type="entry name" value="A-D-PHexomutase_C"/>
</dbReference>
<dbReference type="AlphaFoldDB" id="A0A6I2U691"/>
<dbReference type="Proteomes" id="UP000431913">
    <property type="component" value="Unassembled WGS sequence"/>
</dbReference>
<feature type="domain" description="Alpha-D-phosphohexomutase C-terminal" evidence="1">
    <location>
        <begin position="27"/>
        <end position="52"/>
    </location>
</feature>
<dbReference type="SUPFAM" id="SSF55957">
    <property type="entry name" value="Phosphoglucomutase, C-terminal domain"/>
    <property type="match status" value="1"/>
</dbReference>
<evidence type="ECO:0000313" key="3">
    <source>
        <dbReference type="Proteomes" id="UP000431913"/>
    </source>
</evidence>
<gene>
    <name evidence="2" type="ORF">FYJ76_02315</name>
</gene>
<sequence>MTQSPDGKDGCRAENTGLPCADVLEYHLKGQNKLIIRPSGTEPKIKVYLSAAGKSNAGVEAINTTLTNAVFNLVKSIASI</sequence>
<organism evidence="2 3">
    <name type="scientific">Ruthenibacterium lactatiformans</name>
    <dbReference type="NCBI Taxonomy" id="1550024"/>
    <lineage>
        <taxon>Bacteria</taxon>
        <taxon>Bacillati</taxon>
        <taxon>Bacillota</taxon>
        <taxon>Clostridia</taxon>
        <taxon>Eubacteriales</taxon>
        <taxon>Oscillospiraceae</taxon>
        <taxon>Ruthenibacterium</taxon>
    </lineage>
</organism>
<evidence type="ECO:0000259" key="1">
    <source>
        <dbReference type="Pfam" id="PF00408"/>
    </source>
</evidence>